<keyword evidence="4" id="KW-1185">Reference proteome</keyword>
<keyword evidence="2" id="KW-0472">Membrane</keyword>
<organism evidence="3 4">
    <name type="scientific">Bodo saltans</name>
    <name type="common">Flagellated protozoan</name>
    <dbReference type="NCBI Taxonomy" id="75058"/>
    <lineage>
        <taxon>Eukaryota</taxon>
        <taxon>Discoba</taxon>
        <taxon>Euglenozoa</taxon>
        <taxon>Kinetoplastea</taxon>
        <taxon>Metakinetoplastina</taxon>
        <taxon>Eubodonida</taxon>
        <taxon>Bodonidae</taxon>
        <taxon>Bodo</taxon>
    </lineage>
</organism>
<dbReference type="Proteomes" id="UP000051952">
    <property type="component" value="Unassembled WGS sequence"/>
</dbReference>
<evidence type="ECO:0000313" key="4">
    <source>
        <dbReference type="Proteomes" id="UP000051952"/>
    </source>
</evidence>
<feature type="compositionally biased region" description="Polar residues" evidence="1">
    <location>
        <begin position="255"/>
        <end position="267"/>
    </location>
</feature>
<keyword evidence="2" id="KW-0812">Transmembrane</keyword>
<evidence type="ECO:0000256" key="2">
    <source>
        <dbReference type="SAM" id="Phobius"/>
    </source>
</evidence>
<feature type="region of interest" description="Disordered" evidence="1">
    <location>
        <begin position="253"/>
        <end position="274"/>
    </location>
</feature>
<accession>A0A0S4JBA0</accession>
<feature type="transmembrane region" description="Helical" evidence="2">
    <location>
        <begin position="30"/>
        <end position="49"/>
    </location>
</feature>
<evidence type="ECO:0000256" key="1">
    <source>
        <dbReference type="SAM" id="MobiDB-lite"/>
    </source>
</evidence>
<keyword evidence="2" id="KW-1133">Transmembrane helix</keyword>
<protein>
    <submittedName>
        <fullName evidence="3">Membrane-associated protein, putative</fullName>
    </submittedName>
</protein>
<dbReference type="AlphaFoldDB" id="A0A0S4JBA0"/>
<dbReference type="EMBL" id="CYKH01001518">
    <property type="protein sequence ID" value="CUG87444.1"/>
    <property type="molecule type" value="Genomic_DNA"/>
</dbReference>
<reference evidence="4" key="1">
    <citation type="submission" date="2015-09" db="EMBL/GenBank/DDBJ databases">
        <authorList>
            <consortium name="Pathogen Informatics"/>
        </authorList>
    </citation>
    <scope>NUCLEOTIDE SEQUENCE [LARGE SCALE GENOMIC DNA]</scope>
    <source>
        <strain evidence="4">Lake Konstanz</strain>
    </source>
</reference>
<sequence>MTTSDHHHHAQIHNTRVQIQSEGHRKVSRYAAVSVLIVSVVMLFVFTEWRQPTTQGSQPSAMGEALILLPPQAPPHQQATATVVGWDVPLFLHDSFAGVAIDPSYGAELDIACNNVLPAHGTCLYNTTTNSSPSPSSSCLVRYHRAAHLACRANHSDLCPCHQKRIAVVHNVHFIGALKDRMIQHKQFFAVSPQRTNDRTVAAYTWALIDATTPETNGLGCMFGEAWALAKMNTSLPMIGNLSAEISRLQERQTKVSTNDPITASSTKGGGTAAYGSCEWLRDSPRATPPNRSTTVDDSVPVEGQEVFYALESGVTFPGHALSVLVAAIGQYVAEGLDKRGIPWLVPCLSSTQGATVAATSGGSRGSRSRRFFFYVGADRCNHA</sequence>
<evidence type="ECO:0000313" key="3">
    <source>
        <dbReference type="EMBL" id="CUG87444.1"/>
    </source>
</evidence>
<dbReference type="VEuPathDB" id="TriTrypDB:BSAL_10105"/>
<gene>
    <name evidence="3" type="ORF">BSAL_10105</name>
</gene>
<proteinExistence type="predicted"/>
<name>A0A0S4JBA0_BODSA</name>